<dbReference type="OrthoDB" id="7063521at2"/>
<sequence>MAKKPVSETSQNNRVIAATQTVTHYQGAVPHPDILRGIDQVVPGAAERLIKIAEEESEHRRKIEIMAIDANIYSQQQQLLIESKQSNLVLTSDLIGQIAGLIVCLSSIAAIPTAALIKAFVFNRK</sequence>
<accession>A0A1R4HFH8</accession>
<evidence type="ECO:0000256" key="1">
    <source>
        <dbReference type="SAM" id="Phobius"/>
    </source>
</evidence>
<dbReference type="AlphaFoldDB" id="A0A1R4HFH8"/>
<dbReference type="InterPro" id="IPR019284">
    <property type="entry name" value="RP532"/>
</dbReference>
<protein>
    <submittedName>
        <fullName evidence="2">Uncharacterized protein</fullName>
    </submittedName>
</protein>
<organism evidence="2 3">
    <name type="scientific">Crenothrix polyspora</name>
    <dbReference type="NCBI Taxonomy" id="360316"/>
    <lineage>
        <taxon>Bacteria</taxon>
        <taxon>Pseudomonadati</taxon>
        <taxon>Pseudomonadota</taxon>
        <taxon>Gammaproteobacteria</taxon>
        <taxon>Methylococcales</taxon>
        <taxon>Crenotrichaceae</taxon>
        <taxon>Crenothrix</taxon>
    </lineage>
</organism>
<evidence type="ECO:0000313" key="2">
    <source>
        <dbReference type="EMBL" id="SJM94995.1"/>
    </source>
</evidence>
<keyword evidence="1" id="KW-1133">Transmembrane helix</keyword>
<proteinExistence type="predicted"/>
<keyword evidence="1" id="KW-0472">Membrane</keyword>
<dbReference type="RefSeq" id="WP_087144586.1">
    <property type="nucleotide sequence ID" value="NZ_FUKI01000139.1"/>
</dbReference>
<dbReference type="Proteomes" id="UP000195667">
    <property type="component" value="Unassembled WGS sequence"/>
</dbReference>
<dbReference type="Pfam" id="PF10097">
    <property type="entry name" value="DUF2335"/>
    <property type="match status" value="1"/>
</dbReference>
<name>A0A1R4HFH8_9GAMM</name>
<feature type="transmembrane region" description="Helical" evidence="1">
    <location>
        <begin position="94"/>
        <end position="117"/>
    </location>
</feature>
<reference evidence="3" key="1">
    <citation type="submission" date="2017-02" db="EMBL/GenBank/DDBJ databases">
        <authorList>
            <person name="Daims H."/>
        </authorList>
    </citation>
    <scope>NUCLEOTIDE SEQUENCE [LARGE SCALE GENOMIC DNA]</scope>
</reference>
<keyword evidence="1" id="KW-0812">Transmembrane</keyword>
<keyword evidence="3" id="KW-1185">Reference proteome</keyword>
<gene>
    <name evidence="2" type="ORF">CRENPOLYSF1_610044</name>
</gene>
<evidence type="ECO:0000313" key="3">
    <source>
        <dbReference type="Proteomes" id="UP000195667"/>
    </source>
</evidence>
<dbReference type="EMBL" id="FUKI01000139">
    <property type="protein sequence ID" value="SJM94995.1"/>
    <property type="molecule type" value="Genomic_DNA"/>
</dbReference>